<sequence length="368" mass="42485">MITSYTFIIILLLLWTILNGLSLPLLKGSFQNDHMPSSKVSVLIPLRNEQRNVGPLLASLKKLTYENLEFILLDDGSVDNTKELLVKEINGDRRFTIIEGKPLPAKWIGKVHACHQLSKEANGEYFLFLDADVRVHPDTVQRSLHAFSKNTGLISGFPQYPLRSFLGHLLVPMQHFVIYLHLPVVLANHTRWAATTAAHGAYMMFRRDAYERIGGHEIVKHSLVEDVHITREIKRHGFYVKLVNNTNTIICHMYETNKEVWDGFSKNLFPGLGRNPFLVFALIIFYLLMFIFPLPLAIYGAITGNLLLMTPLFFTMSIKLSIDLMTRQKWWLFILTPFSVIFMLMLMVYSMYLGLFRRGFTWKGRTYQ</sequence>
<keyword evidence="3" id="KW-0328">Glycosyltransferase</keyword>
<comment type="caution">
    <text evidence="13">The sequence shown here is derived from an EMBL/GenBank/DDBJ whole genome shotgun (WGS) entry which is preliminary data.</text>
</comment>
<dbReference type="EMBL" id="PDOD01000001">
    <property type="protein sequence ID" value="PYZ94416.1"/>
    <property type="molecule type" value="Genomic_DNA"/>
</dbReference>
<dbReference type="InterPro" id="IPR001173">
    <property type="entry name" value="Glyco_trans_2-like"/>
</dbReference>
<evidence type="ECO:0000313" key="14">
    <source>
        <dbReference type="Proteomes" id="UP000248214"/>
    </source>
</evidence>
<feature type="transmembrane region" description="Helical" evidence="11">
    <location>
        <begin position="330"/>
        <end position="352"/>
    </location>
</feature>
<evidence type="ECO:0000256" key="4">
    <source>
        <dbReference type="ARBA" id="ARBA00022679"/>
    </source>
</evidence>
<evidence type="ECO:0000256" key="10">
    <source>
        <dbReference type="ARBA" id="ARBA00040345"/>
    </source>
</evidence>
<evidence type="ECO:0000256" key="6">
    <source>
        <dbReference type="ARBA" id="ARBA00023136"/>
    </source>
</evidence>
<dbReference type="InterPro" id="IPR029044">
    <property type="entry name" value="Nucleotide-diphossugar_trans"/>
</dbReference>
<gene>
    <name evidence="13" type="ORF">CR194_02465</name>
</gene>
<organism evidence="13 14">
    <name type="scientific">Salipaludibacillus keqinensis</name>
    <dbReference type="NCBI Taxonomy" id="2045207"/>
    <lineage>
        <taxon>Bacteria</taxon>
        <taxon>Bacillati</taxon>
        <taxon>Bacillota</taxon>
        <taxon>Bacilli</taxon>
        <taxon>Bacillales</taxon>
        <taxon>Bacillaceae</taxon>
    </lineage>
</organism>
<evidence type="ECO:0000256" key="2">
    <source>
        <dbReference type="ARBA" id="ARBA00022475"/>
    </source>
</evidence>
<comment type="pathway">
    <text evidence="8">Carotenoid biosynthesis; staphyloxanthin biosynthesis; staphyloxanthin from farnesyl diphosphate: step 4/5.</text>
</comment>
<reference evidence="13 14" key="1">
    <citation type="submission" date="2017-10" db="EMBL/GenBank/DDBJ databases">
        <title>Bacillus sp. nov., a halophilic bacterium isolated from a Keqin Lake.</title>
        <authorList>
            <person name="Wang H."/>
        </authorList>
    </citation>
    <scope>NUCLEOTIDE SEQUENCE [LARGE SCALE GENOMIC DNA]</scope>
    <source>
        <strain evidence="13 14">KQ-12</strain>
    </source>
</reference>
<dbReference type="Gene3D" id="3.90.550.10">
    <property type="entry name" value="Spore Coat Polysaccharide Biosynthesis Protein SpsA, Chain A"/>
    <property type="match status" value="1"/>
</dbReference>
<evidence type="ECO:0000256" key="7">
    <source>
        <dbReference type="ARBA" id="ARBA00037281"/>
    </source>
</evidence>
<protein>
    <recommendedName>
        <fullName evidence="10">4,4'-diaponeurosporenoate glycosyltransferase</fullName>
    </recommendedName>
</protein>
<dbReference type="GO" id="GO:0016117">
    <property type="term" value="P:carotenoid biosynthetic process"/>
    <property type="evidence" value="ECO:0007669"/>
    <property type="project" value="UniProtKB-KW"/>
</dbReference>
<evidence type="ECO:0000313" key="13">
    <source>
        <dbReference type="EMBL" id="PYZ94416.1"/>
    </source>
</evidence>
<comment type="similarity">
    <text evidence="9">Belongs to the glycosyltransferase 2 family. CrtQ subfamily.</text>
</comment>
<evidence type="ECO:0000256" key="8">
    <source>
        <dbReference type="ARBA" id="ARBA00037904"/>
    </source>
</evidence>
<proteinExistence type="inferred from homology"/>
<keyword evidence="6 11" id="KW-0472">Membrane</keyword>
<dbReference type="AlphaFoldDB" id="A0A323TK10"/>
<keyword evidence="5" id="KW-0125">Carotenoid biosynthesis</keyword>
<dbReference type="GO" id="GO:0005886">
    <property type="term" value="C:plasma membrane"/>
    <property type="evidence" value="ECO:0007669"/>
    <property type="project" value="UniProtKB-SubCell"/>
</dbReference>
<evidence type="ECO:0000256" key="11">
    <source>
        <dbReference type="SAM" id="Phobius"/>
    </source>
</evidence>
<feature type="transmembrane region" description="Helical" evidence="11">
    <location>
        <begin position="298"/>
        <end position="318"/>
    </location>
</feature>
<name>A0A323TK10_9BACI</name>
<feature type="domain" description="Glycosyltransferase 2-like" evidence="12">
    <location>
        <begin position="41"/>
        <end position="213"/>
    </location>
</feature>
<dbReference type="Proteomes" id="UP000248214">
    <property type="component" value="Unassembled WGS sequence"/>
</dbReference>
<evidence type="ECO:0000256" key="5">
    <source>
        <dbReference type="ARBA" id="ARBA00022746"/>
    </source>
</evidence>
<keyword evidence="14" id="KW-1185">Reference proteome</keyword>
<comment type="subcellular location">
    <subcellularLocation>
        <location evidence="1">Cell membrane</location>
    </subcellularLocation>
</comment>
<dbReference type="GO" id="GO:0016757">
    <property type="term" value="F:glycosyltransferase activity"/>
    <property type="evidence" value="ECO:0007669"/>
    <property type="project" value="UniProtKB-KW"/>
</dbReference>
<comment type="function">
    <text evidence="7">Catalyzes the glycosylation of 4,4'-diaponeurosporenoate, i.e. the esterification of glucose at the C1'' position with the carboxyl group of 4,4'-diaponeurosporenic acid, to form glycosyl-4,4'-diaponeurosporenoate. This is a step in the biosynthesis of staphyloxanthin, an orange pigment present in most staphylococci strains.</text>
</comment>
<evidence type="ECO:0000256" key="3">
    <source>
        <dbReference type="ARBA" id="ARBA00022676"/>
    </source>
</evidence>
<keyword evidence="11" id="KW-0812">Transmembrane</keyword>
<accession>A0A323TK10</accession>
<evidence type="ECO:0000256" key="1">
    <source>
        <dbReference type="ARBA" id="ARBA00004236"/>
    </source>
</evidence>
<dbReference type="SUPFAM" id="SSF53448">
    <property type="entry name" value="Nucleotide-diphospho-sugar transferases"/>
    <property type="match status" value="1"/>
</dbReference>
<dbReference type="PANTHER" id="PTHR43646:SF2">
    <property type="entry name" value="GLYCOSYLTRANSFERASE 2-LIKE DOMAIN-CONTAINING PROTEIN"/>
    <property type="match status" value="1"/>
</dbReference>
<feature type="transmembrane region" description="Helical" evidence="11">
    <location>
        <begin position="6"/>
        <end position="26"/>
    </location>
</feature>
<keyword evidence="2" id="KW-1003">Cell membrane</keyword>
<dbReference type="Pfam" id="PF00535">
    <property type="entry name" value="Glycos_transf_2"/>
    <property type="match status" value="1"/>
</dbReference>
<evidence type="ECO:0000259" key="12">
    <source>
        <dbReference type="Pfam" id="PF00535"/>
    </source>
</evidence>
<feature type="transmembrane region" description="Helical" evidence="11">
    <location>
        <begin position="275"/>
        <end position="292"/>
    </location>
</feature>
<keyword evidence="4 13" id="KW-0808">Transferase</keyword>
<evidence type="ECO:0000256" key="9">
    <source>
        <dbReference type="ARBA" id="ARBA00038120"/>
    </source>
</evidence>
<dbReference type="PANTHER" id="PTHR43646">
    <property type="entry name" value="GLYCOSYLTRANSFERASE"/>
    <property type="match status" value="1"/>
</dbReference>
<dbReference type="CDD" id="cd06423">
    <property type="entry name" value="CESA_like"/>
    <property type="match status" value="1"/>
</dbReference>
<keyword evidence="11" id="KW-1133">Transmembrane helix</keyword>